<gene>
    <name evidence="1" type="ORF">C6570_04815</name>
</gene>
<evidence type="ECO:0000313" key="1">
    <source>
        <dbReference type="EMBL" id="AVO33653.1"/>
    </source>
</evidence>
<name>A0A2S0MD41_9BURK</name>
<sequence>MARRSKVLALPPELKEWLDGELVRRGFADYVQLAADLKERGADVSKSALQRYGSPFEERLAKLKMATEQARAMVEAAPDDEDNLGAAVVRLTQERIFGVLMELDIDADNVDVNKLFKNAAEIGKASVNQKRLTLEVRAKIEEAARKKALADAAKEVASSAKKQGLSADMVAQLREAIQAKL</sequence>
<dbReference type="Proteomes" id="UP000239709">
    <property type="component" value="Chromosome"/>
</dbReference>
<protein>
    <submittedName>
        <fullName evidence="1">Terminase</fullName>
    </submittedName>
</protein>
<dbReference type="KEGG" id="otk:C6570_04815"/>
<keyword evidence="2" id="KW-1185">Reference proteome</keyword>
<dbReference type="RefSeq" id="WP_106702216.1">
    <property type="nucleotide sequence ID" value="NZ_CP027666.1"/>
</dbReference>
<dbReference type="Pfam" id="PF11985">
    <property type="entry name" value="Phage_Mu_Gp27"/>
    <property type="match status" value="1"/>
</dbReference>
<reference evidence="1 2" key="1">
    <citation type="submission" date="2018-03" db="EMBL/GenBank/DDBJ databases">
        <title>Genome sequencing of Ottowia sp.</title>
        <authorList>
            <person name="Kim S.-J."/>
            <person name="Heo J."/>
            <person name="Kwon S.-W."/>
        </authorList>
    </citation>
    <scope>NUCLEOTIDE SEQUENCE [LARGE SCALE GENOMIC DNA]</scope>
    <source>
        <strain evidence="1 2">KADR8-3</strain>
    </source>
</reference>
<accession>A0A2S0MD41</accession>
<dbReference type="EMBL" id="CP027666">
    <property type="protein sequence ID" value="AVO33653.1"/>
    <property type="molecule type" value="Genomic_DNA"/>
</dbReference>
<dbReference type="OrthoDB" id="371328at2"/>
<proteinExistence type="predicted"/>
<organism evidence="1 2">
    <name type="scientific">Ottowia oryzae</name>
    <dbReference type="NCBI Taxonomy" id="2109914"/>
    <lineage>
        <taxon>Bacteria</taxon>
        <taxon>Pseudomonadati</taxon>
        <taxon>Pseudomonadota</taxon>
        <taxon>Betaproteobacteria</taxon>
        <taxon>Burkholderiales</taxon>
        <taxon>Comamonadaceae</taxon>
        <taxon>Ottowia</taxon>
    </lineage>
</organism>
<dbReference type="InterPro" id="IPR021874">
    <property type="entry name" value="Phage_Mu_Gp27"/>
</dbReference>
<evidence type="ECO:0000313" key="2">
    <source>
        <dbReference type="Proteomes" id="UP000239709"/>
    </source>
</evidence>
<dbReference type="AlphaFoldDB" id="A0A2S0MD41"/>